<name>A0A072PR11_9EURO</name>
<feature type="transmembrane region" description="Helical" evidence="7">
    <location>
        <begin position="66"/>
        <end position="84"/>
    </location>
</feature>
<feature type="transmembrane region" description="Helical" evidence="7">
    <location>
        <begin position="220"/>
        <end position="238"/>
    </location>
</feature>
<evidence type="ECO:0000256" key="4">
    <source>
        <dbReference type="ARBA" id="ARBA00023136"/>
    </source>
</evidence>
<evidence type="ECO:0000313" key="10">
    <source>
        <dbReference type="Proteomes" id="UP000027920"/>
    </source>
</evidence>
<dbReference type="EMBL" id="AMGV01000004">
    <property type="protein sequence ID" value="KEF57970.1"/>
    <property type="molecule type" value="Genomic_DNA"/>
</dbReference>
<accession>A0A072PR11</accession>
<keyword evidence="2 7" id="KW-0812">Transmembrane</keyword>
<evidence type="ECO:0000256" key="6">
    <source>
        <dbReference type="SAM" id="MobiDB-lite"/>
    </source>
</evidence>
<comment type="similarity">
    <text evidence="5">Belongs to the SAT4 family.</text>
</comment>
<evidence type="ECO:0000313" key="9">
    <source>
        <dbReference type="EMBL" id="KEF57970.1"/>
    </source>
</evidence>
<keyword evidence="4 7" id="KW-0472">Membrane</keyword>
<dbReference type="AlphaFoldDB" id="A0A072PR11"/>
<evidence type="ECO:0000256" key="2">
    <source>
        <dbReference type="ARBA" id="ARBA00022692"/>
    </source>
</evidence>
<dbReference type="GeneID" id="25280813"/>
<feature type="transmembrane region" description="Helical" evidence="7">
    <location>
        <begin position="139"/>
        <end position="160"/>
    </location>
</feature>
<feature type="region of interest" description="Disordered" evidence="6">
    <location>
        <begin position="358"/>
        <end position="396"/>
    </location>
</feature>
<comment type="caution">
    <text evidence="9">The sequence shown here is derived from an EMBL/GenBank/DDBJ whole genome shotgun (WGS) entry which is preliminary data.</text>
</comment>
<gene>
    <name evidence="9" type="ORF">A1O9_05893</name>
</gene>
<evidence type="ECO:0000256" key="3">
    <source>
        <dbReference type="ARBA" id="ARBA00022989"/>
    </source>
</evidence>
<dbReference type="PANTHER" id="PTHR33048">
    <property type="entry name" value="PTH11-LIKE INTEGRAL MEMBRANE PROTEIN (AFU_ORTHOLOGUE AFUA_5G11245)"/>
    <property type="match status" value="1"/>
</dbReference>
<dbReference type="InterPro" id="IPR052337">
    <property type="entry name" value="SAT4-like"/>
</dbReference>
<reference evidence="9 10" key="1">
    <citation type="submission" date="2013-03" db="EMBL/GenBank/DDBJ databases">
        <title>The Genome Sequence of Exophiala aquamarina CBS 119918.</title>
        <authorList>
            <consortium name="The Broad Institute Genomics Platform"/>
            <person name="Cuomo C."/>
            <person name="de Hoog S."/>
            <person name="Gorbushina A."/>
            <person name="Walker B."/>
            <person name="Young S.K."/>
            <person name="Zeng Q."/>
            <person name="Gargeya S."/>
            <person name="Fitzgerald M."/>
            <person name="Haas B."/>
            <person name="Abouelleil A."/>
            <person name="Allen A.W."/>
            <person name="Alvarado L."/>
            <person name="Arachchi H.M."/>
            <person name="Berlin A.M."/>
            <person name="Chapman S.B."/>
            <person name="Gainer-Dewar J."/>
            <person name="Goldberg J."/>
            <person name="Griggs A."/>
            <person name="Gujja S."/>
            <person name="Hansen M."/>
            <person name="Howarth C."/>
            <person name="Imamovic A."/>
            <person name="Ireland A."/>
            <person name="Larimer J."/>
            <person name="McCowan C."/>
            <person name="Murphy C."/>
            <person name="Pearson M."/>
            <person name="Poon T.W."/>
            <person name="Priest M."/>
            <person name="Roberts A."/>
            <person name="Saif S."/>
            <person name="Shea T."/>
            <person name="Sisk P."/>
            <person name="Sykes S."/>
            <person name="Wortman J."/>
            <person name="Nusbaum C."/>
            <person name="Birren B."/>
        </authorList>
    </citation>
    <scope>NUCLEOTIDE SEQUENCE [LARGE SCALE GENOMIC DNA]</scope>
    <source>
        <strain evidence="9 10">CBS 119918</strain>
    </source>
</reference>
<dbReference type="PANTHER" id="PTHR33048:SF96">
    <property type="entry name" value="INTEGRAL MEMBRANE PROTEIN"/>
    <property type="match status" value="1"/>
</dbReference>
<organism evidence="9 10">
    <name type="scientific">Exophiala aquamarina CBS 119918</name>
    <dbReference type="NCBI Taxonomy" id="1182545"/>
    <lineage>
        <taxon>Eukaryota</taxon>
        <taxon>Fungi</taxon>
        <taxon>Dikarya</taxon>
        <taxon>Ascomycota</taxon>
        <taxon>Pezizomycotina</taxon>
        <taxon>Eurotiomycetes</taxon>
        <taxon>Chaetothyriomycetidae</taxon>
        <taxon>Chaetothyriales</taxon>
        <taxon>Herpotrichiellaceae</taxon>
        <taxon>Exophiala</taxon>
    </lineage>
</organism>
<sequence length="396" mass="44298">MVEDRGPRLRNICAVFLACAVFSTAVRCYTRARLVKWFGLDDWLMVAAAVSLTIIFELIRASTDGIEQLCYIMFSTCVIAGVHYGTGRHFSDLEPEDSMKALRYWWLCYLAYSLTMIFAKTSIGFFLLRVAVARIQRQVIYSVVCTTVVVGIVFLFVTVFECSPVSYFWNRAQDGHCLSMDVIIGLTYFYSVVNAICDFTFGLLPVFLVWKLQMDRRVKIILIPILGMGCVAAIAVLVRMAYVRDFADPDFLWATVNIAVWSDIELGLAITAGSLACLRPLVHIVNAKLGLSSVKTPRPNPDYISAGRKTPNISGPFNLASFNKDDKWRLSSGANDEAFRPTYLDENGNKDQWVTGQSVNGSEEHLRSTPKVEMQHPPKAYAKSESVGGVGRYVHK</sequence>
<evidence type="ECO:0000256" key="5">
    <source>
        <dbReference type="ARBA" id="ARBA00038359"/>
    </source>
</evidence>
<dbReference type="RefSeq" id="XP_013260560.1">
    <property type="nucleotide sequence ID" value="XM_013405106.1"/>
</dbReference>
<dbReference type="InterPro" id="IPR049326">
    <property type="entry name" value="Rhodopsin_dom_fungi"/>
</dbReference>
<dbReference type="Proteomes" id="UP000027920">
    <property type="component" value="Unassembled WGS sequence"/>
</dbReference>
<feature type="transmembrane region" description="Helical" evidence="7">
    <location>
        <begin position="104"/>
        <end position="127"/>
    </location>
</feature>
<comment type="subcellular location">
    <subcellularLocation>
        <location evidence="1">Membrane</location>
        <topology evidence="1">Multi-pass membrane protein</topology>
    </subcellularLocation>
</comment>
<proteinExistence type="inferred from homology"/>
<feature type="transmembrane region" description="Helical" evidence="7">
    <location>
        <begin position="43"/>
        <end position="59"/>
    </location>
</feature>
<evidence type="ECO:0000256" key="7">
    <source>
        <dbReference type="SAM" id="Phobius"/>
    </source>
</evidence>
<dbReference type="Pfam" id="PF20684">
    <property type="entry name" value="Fung_rhodopsin"/>
    <property type="match status" value="1"/>
</dbReference>
<dbReference type="HOGENOM" id="CLU_028200_3_4_1"/>
<evidence type="ECO:0000259" key="8">
    <source>
        <dbReference type="Pfam" id="PF20684"/>
    </source>
</evidence>
<feature type="transmembrane region" description="Helical" evidence="7">
    <location>
        <begin position="188"/>
        <end position="208"/>
    </location>
</feature>
<dbReference type="VEuPathDB" id="FungiDB:A1O9_05893"/>
<feature type="domain" description="Rhodopsin" evidence="8">
    <location>
        <begin position="26"/>
        <end position="283"/>
    </location>
</feature>
<dbReference type="OrthoDB" id="4112131at2759"/>
<keyword evidence="3 7" id="KW-1133">Transmembrane helix</keyword>
<dbReference type="GO" id="GO:0016020">
    <property type="term" value="C:membrane"/>
    <property type="evidence" value="ECO:0007669"/>
    <property type="project" value="UniProtKB-SubCell"/>
</dbReference>
<evidence type="ECO:0000256" key="1">
    <source>
        <dbReference type="ARBA" id="ARBA00004141"/>
    </source>
</evidence>
<protein>
    <recommendedName>
        <fullName evidence="8">Rhodopsin domain-containing protein</fullName>
    </recommendedName>
</protein>
<keyword evidence="10" id="KW-1185">Reference proteome</keyword>